<evidence type="ECO:0000256" key="1">
    <source>
        <dbReference type="SAM" id="Coils"/>
    </source>
</evidence>
<dbReference type="RefSeq" id="XP_001031404.2">
    <property type="nucleotide sequence ID" value="XM_001031404.2"/>
</dbReference>
<feature type="coiled-coil region" evidence="1">
    <location>
        <begin position="137"/>
        <end position="208"/>
    </location>
</feature>
<sequence length="461" mass="54133">MTDFFENPNLTLQKSDAINIRPSTCMSSHNKTYSIPNSKTLQENLKDLKQEIIKLEKNIKAPFNKKAFQFHANKSQAKGIVHRFPTTPAYGISHNISGQDYSNTQVEECVTPKSKTTQQIIGRSSNREADNAIYTLIDAKENFVREKQKEIHEANEEFRKLVVEAEKIKKEENNLKLRRIEVHYKNYEKRLEEARKQYEIQLTMLQQQLKDNIEGEELAYKNNIKTKIALLEKNSVFNKADNSHHYKLTPSKLDKLYTSSQNTPYKSDYINIKQNIQNLNSSQRVNQNQLENSLSTSHLRNNHQLNISKTYTSPNHNSEVINRFNNVFDQTRISKMQDNDEFIDNIFFTKSPSYAQSKLEKLKLDIQQLQKSNQKKFLQTQDSNSKKSKKDSRSANYSPVSKEFLMRSKQKKNKNEIELSSSSEDEEKFIKEYKKYKDNVVLKEKMRQKQSQEFWENGKQQ</sequence>
<keyword evidence="4" id="KW-1185">Reference proteome</keyword>
<proteinExistence type="predicted"/>
<evidence type="ECO:0000313" key="3">
    <source>
        <dbReference type="EMBL" id="EAR83741.2"/>
    </source>
</evidence>
<evidence type="ECO:0000256" key="2">
    <source>
        <dbReference type="SAM" id="MobiDB-lite"/>
    </source>
</evidence>
<dbReference type="AlphaFoldDB" id="I7LSW4"/>
<accession>I7LSW4</accession>
<name>I7LSW4_TETTS</name>
<dbReference type="EMBL" id="GG662507">
    <property type="protein sequence ID" value="EAR83741.2"/>
    <property type="molecule type" value="Genomic_DNA"/>
</dbReference>
<evidence type="ECO:0000313" key="4">
    <source>
        <dbReference type="Proteomes" id="UP000009168"/>
    </source>
</evidence>
<gene>
    <name evidence="3" type="ORF">TTHERM_00825360</name>
</gene>
<feature type="region of interest" description="Disordered" evidence="2">
    <location>
        <begin position="373"/>
        <end position="426"/>
    </location>
</feature>
<dbReference type="GeneID" id="7836987"/>
<keyword evidence="1" id="KW-0175">Coiled coil</keyword>
<protein>
    <submittedName>
        <fullName evidence="3">Uncharacterized protein</fullName>
    </submittedName>
</protein>
<organism evidence="3 4">
    <name type="scientific">Tetrahymena thermophila (strain SB210)</name>
    <dbReference type="NCBI Taxonomy" id="312017"/>
    <lineage>
        <taxon>Eukaryota</taxon>
        <taxon>Sar</taxon>
        <taxon>Alveolata</taxon>
        <taxon>Ciliophora</taxon>
        <taxon>Intramacronucleata</taxon>
        <taxon>Oligohymenophorea</taxon>
        <taxon>Hymenostomatida</taxon>
        <taxon>Tetrahymenina</taxon>
        <taxon>Tetrahymenidae</taxon>
        <taxon>Tetrahymena</taxon>
    </lineage>
</organism>
<dbReference type="KEGG" id="tet:TTHERM_00825360"/>
<dbReference type="Proteomes" id="UP000009168">
    <property type="component" value="Unassembled WGS sequence"/>
</dbReference>
<dbReference type="InParanoid" id="I7LSW4"/>
<reference evidence="4" key="1">
    <citation type="journal article" date="2006" name="PLoS Biol.">
        <title>Macronuclear genome sequence of the ciliate Tetrahymena thermophila, a model eukaryote.</title>
        <authorList>
            <person name="Eisen J.A."/>
            <person name="Coyne R.S."/>
            <person name="Wu M."/>
            <person name="Wu D."/>
            <person name="Thiagarajan M."/>
            <person name="Wortman J.R."/>
            <person name="Badger J.H."/>
            <person name="Ren Q."/>
            <person name="Amedeo P."/>
            <person name="Jones K.M."/>
            <person name="Tallon L.J."/>
            <person name="Delcher A.L."/>
            <person name="Salzberg S.L."/>
            <person name="Silva J.C."/>
            <person name="Haas B.J."/>
            <person name="Majoros W.H."/>
            <person name="Farzad M."/>
            <person name="Carlton J.M."/>
            <person name="Smith R.K. Jr."/>
            <person name="Garg J."/>
            <person name="Pearlman R.E."/>
            <person name="Karrer K.M."/>
            <person name="Sun L."/>
            <person name="Manning G."/>
            <person name="Elde N.C."/>
            <person name="Turkewitz A.P."/>
            <person name="Asai D.J."/>
            <person name="Wilkes D.E."/>
            <person name="Wang Y."/>
            <person name="Cai H."/>
            <person name="Collins K."/>
            <person name="Stewart B.A."/>
            <person name="Lee S.R."/>
            <person name="Wilamowska K."/>
            <person name="Weinberg Z."/>
            <person name="Ruzzo W.L."/>
            <person name="Wloga D."/>
            <person name="Gaertig J."/>
            <person name="Frankel J."/>
            <person name="Tsao C.-C."/>
            <person name="Gorovsky M.A."/>
            <person name="Keeling P.J."/>
            <person name="Waller R.F."/>
            <person name="Patron N.J."/>
            <person name="Cherry J.M."/>
            <person name="Stover N.A."/>
            <person name="Krieger C.J."/>
            <person name="del Toro C."/>
            <person name="Ryder H.F."/>
            <person name="Williamson S.C."/>
            <person name="Barbeau R.A."/>
            <person name="Hamilton E.P."/>
            <person name="Orias E."/>
        </authorList>
    </citation>
    <scope>NUCLEOTIDE SEQUENCE [LARGE SCALE GENOMIC DNA]</scope>
    <source>
        <strain evidence="4">SB210</strain>
    </source>
</reference>